<keyword evidence="1" id="KW-1133">Transmembrane helix</keyword>
<feature type="transmembrane region" description="Helical" evidence="1">
    <location>
        <begin position="271"/>
        <end position="289"/>
    </location>
</feature>
<dbReference type="PANTHER" id="PTHR35902:SF3">
    <property type="entry name" value="NPCBM-ASSOCIATED, NEW3 DOMAIN OF ALPHA-GALACTOSIDASE"/>
    <property type="match status" value="1"/>
</dbReference>
<dbReference type="PANTHER" id="PTHR35902">
    <property type="entry name" value="S-LAYER DOMAIN-LIKE PROTEIN-RELATED"/>
    <property type="match status" value="1"/>
</dbReference>
<keyword evidence="1" id="KW-0472">Membrane</keyword>
<reference evidence="2" key="1">
    <citation type="journal article" date="2015" name="Proc. Natl. Acad. Sci. U.S.A.">
        <title>Networks of energetic and metabolic interactions define dynamics in microbial communities.</title>
        <authorList>
            <person name="Embree M."/>
            <person name="Liu J.K."/>
            <person name="Al-Bassam M.M."/>
            <person name="Zengler K."/>
        </authorList>
    </citation>
    <scope>NUCLEOTIDE SEQUENCE</scope>
</reference>
<keyword evidence="1" id="KW-0812">Transmembrane</keyword>
<organism evidence="2">
    <name type="scientific">hydrocarbon metagenome</name>
    <dbReference type="NCBI Taxonomy" id="938273"/>
    <lineage>
        <taxon>unclassified sequences</taxon>
        <taxon>metagenomes</taxon>
        <taxon>ecological metagenomes</taxon>
    </lineage>
</organism>
<accession>A0A0W8F9R7</accession>
<sequence>MKRILIIILALLITGLAGGYEYRMPVNIQSSTTPAVLMPGDEAILAIQMQNGAAAYGVGKDAGVSSLSSNVLLSTPINRTLLQGTSELEVIDPYRYDLGMVGPNDQITVFYKVRARENVSAGTTLLNFTVLGGYDMITINRNIPIKVDPSAVSMAIIDSTSSSPSTTPSKATVNLNVANPRENTLNAVTIVPSAQGMRFSPERYYIGTMDPDEVFTISFGVEYTDLGKSARNPSNVSFVAEFKNGDTWHESEPYIATYTPPLQADRPNNNLLLMAIGALVLLAAGGYLYRKKRLSKNGDGGKGSS</sequence>
<proteinExistence type="predicted"/>
<evidence type="ECO:0000313" key="2">
    <source>
        <dbReference type="EMBL" id="KUG17609.1"/>
    </source>
</evidence>
<protein>
    <submittedName>
        <fullName evidence="2">S-layer domain</fullName>
    </submittedName>
</protein>
<comment type="caution">
    <text evidence="2">The sequence shown here is derived from an EMBL/GenBank/DDBJ whole genome shotgun (WGS) entry which is preliminary data.</text>
</comment>
<dbReference type="NCBIfam" id="TIGR01167">
    <property type="entry name" value="LPXTG_anchor"/>
    <property type="match status" value="1"/>
</dbReference>
<evidence type="ECO:0000256" key="1">
    <source>
        <dbReference type="SAM" id="Phobius"/>
    </source>
</evidence>
<dbReference type="EMBL" id="LNQE01001430">
    <property type="protein sequence ID" value="KUG17609.1"/>
    <property type="molecule type" value="Genomic_DNA"/>
</dbReference>
<dbReference type="AlphaFoldDB" id="A0A0W8F9R7"/>
<name>A0A0W8F9R7_9ZZZZ</name>
<gene>
    <name evidence="2" type="ORF">ASZ90_012701</name>
</gene>